<reference evidence="3" key="1">
    <citation type="journal article" date="2019" name="Int. J. Syst. Evol. Microbiol.">
        <title>The Global Catalogue of Microorganisms (GCM) 10K type strain sequencing project: providing services to taxonomists for standard genome sequencing and annotation.</title>
        <authorList>
            <consortium name="The Broad Institute Genomics Platform"/>
            <consortium name="The Broad Institute Genome Sequencing Center for Infectious Disease"/>
            <person name="Wu L."/>
            <person name="Ma J."/>
        </authorList>
    </citation>
    <scope>NUCLEOTIDE SEQUENCE [LARGE SCALE GENOMIC DNA]</scope>
    <source>
        <strain evidence="3">JCM 17525</strain>
    </source>
</reference>
<dbReference type="Pfam" id="PF13715">
    <property type="entry name" value="CarbopepD_reg_2"/>
    <property type="match status" value="1"/>
</dbReference>
<evidence type="ECO:0000256" key="1">
    <source>
        <dbReference type="SAM" id="SignalP"/>
    </source>
</evidence>
<sequence length="474" mass="55312">MAVFLKRLLIVVFSLYSFSTIAQTELKNKIVDFTSFLPIENASVYIQNTTIGTVSNSDGKFVLSVPQEYQNDTLVVSSIGYKSFKTPVKEFDNSLEIILEEDVASLSEVLIVADNRPKTGNEIVLKAIEELPYNMPDSSYLQKGFVRHKERNKKEFKWLVESAITIYDSGFYSNTAKNLKINVDQVRKSYDLRDVDSLLTYTSYLKNTSKISKRLSSKNLKRDTIKTTSLVKAIKWNDTRVNGLENLFKGKLNLLRNVQNTKALFGDDILERHQFKLDTVLVENDRKIYKIKIEEGKDFVNLDTKGIFNNGFKAEGWLYIYWDTFAVKKIEYELIAASDAQKSRSKTLFDTYVNHKLTISYMEYQDKMYPNYIYYETPKLVNVGYKPTGKEEDKAVKYDRDERYYYTVQEILFTEIIEDQDEVQKALSKTWDPDIFAVKPYNKEFWRNYNILLESEEEEKMIQDLTKRSSLFKG</sequence>
<keyword evidence="3" id="KW-1185">Reference proteome</keyword>
<feature type="chain" id="PRO_5046296429" description="Carboxypeptidase-like regulatory domain-containing protein" evidence="1">
    <location>
        <begin position="23"/>
        <end position="474"/>
    </location>
</feature>
<evidence type="ECO:0000313" key="2">
    <source>
        <dbReference type="EMBL" id="GAA3785737.1"/>
    </source>
</evidence>
<evidence type="ECO:0008006" key="4">
    <source>
        <dbReference type="Google" id="ProtNLM"/>
    </source>
</evidence>
<dbReference type="Proteomes" id="UP001501456">
    <property type="component" value="Unassembled WGS sequence"/>
</dbReference>
<feature type="signal peptide" evidence="1">
    <location>
        <begin position="1"/>
        <end position="22"/>
    </location>
</feature>
<evidence type="ECO:0000313" key="3">
    <source>
        <dbReference type="Proteomes" id="UP001501456"/>
    </source>
</evidence>
<gene>
    <name evidence="2" type="ORF">GCM10022271_17830</name>
</gene>
<accession>A0ABP7HB52</accession>
<protein>
    <recommendedName>
        <fullName evidence="4">Carboxypeptidase-like regulatory domain-containing protein</fullName>
    </recommendedName>
</protein>
<dbReference type="InterPro" id="IPR008969">
    <property type="entry name" value="CarboxyPept-like_regulatory"/>
</dbReference>
<dbReference type="RefSeq" id="WP_344729582.1">
    <property type="nucleotide sequence ID" value="NZ_BAABBI010000002.1"/>
</dbReference>
<organism evidence="2 3">
    <name type="scientific">Corallibacter vietnamensis</name>
    <dbReference type="NCBI Taxonomy" id="904130"/>
    <lineage>
        <taxon>Bacteria</taxon>
        <taxon>Pseudomonadati</taxon>
        <taxon>Bacteroidota</taxon>
        <taxon>Flavobacteriia</taxon>
        <taxon>Flavobacteriales</taxon>
        <taxon>Flavobacteriaceae</taxon>
        <taxon>Corallibacter</taxon>
    </lineage>
</organism>
<dbReference type="SUPFAM" id="SSF49464">
    <property type="entry name" value="Carboxypeptidase regulatory domain-like"/>
    <property type="match status" value="1"/>
</dbReference>
<keyword evidence="1" id="KW-0732">Signal</keyword>
<proteinExistence type="predicted"/>
<comment type="caution">
    <text evidence="2">The sequence shown here is derived from an EMBL/GenBank/DDBJ whole genome shotgun (WGS) entry which is preliminary data.</text>
</comment>
<dbReference type="EMBL" id="BAABBI010000002">
    <property type="protein sequence ID" value="GAA3785737.1"/>
    <property type="molecule type" value="Genomic_DNA"/>
</dbReference>
<name>A0ABP7HB52_9FLAO</name>